<evidence type="ECO:0000313" key="2">
    <source>
        <dbReference type="EMBL" id="KAK9862492.1"/>
    </source>
</evidence>
<organism evidence="2 3">
    <name type="scientific">Apatococcus fuscideae</name>
    <dbReference type="NCBI Taxonomy" id="2026836"/>
    <lineage>
        <taxon>Eukaryota</taxon>
        <taxon>Viridiplantae</taxon>
        <taxon>Chlorophyta</taxon>
        <taxon>core chlorophytes</taxon>
        <taxon>Trebouxiophyceae</taxon>
        <taxon>Chlorellales</taxon>
        <taxon>Chlorellaceae</taxon>
        <taxon>Apatococcus</taxon>
    </lineage>
</organism>
<sequence>MRALRDLCSWHRAAALDLRDTGITDVLTRTFLMGGSVADSQPEDLSPSQQLLQVEALQLWSLFARHNIPMHLSLDDVYPALCHLFLVPASLAQGSQTLDAEGRRASDTEAALTASALEVAAALAAHSVRQPEHAMVSPACAAALGRDALAWLSPAQVQLLAAVATTQTQAQLEMTRQALLRAPSIVPDRLLIQEGDVPVMAKQQLLSQLLAAAWQLQSALEELPSSLASPPFLQETETAATATHYNVTAGSAHSPHSSSGRHLHQLASSETSTQIVAVARRHLEAAWHQPGVPCMMTSAKLAPGGRQGPSQMPSLLEPEEARYHWLHGYAAAWLALEAADEAGPSIRKTGRATTARFRAQQQARTIVRPEGSRLPAPLLWSLLEIAPCKPALQAAEAPQPSLPRIQEEPGPLPPQQPGVQDSKAQKPAESSSHDSRAPSKADTRSEALNAAAASALLLQLGCQGSRASCTGPGLGPTPVSHSESQQTGQQVKAVINLLLSPDTPFAEAEPWADARVQT</sequence>
<dbReference type="AlphaFoldDB" id="A0AAW1T0Q4"/>
<feature type="region of interest" description="Disordered" evidence="1">
    <location>
        <begin position="394"/>
        <end position="445"/>
    </location>
</feature>
<evidence type="ECO:0000313" key="3">
    <source>
        <dbReference type="Proteomes" id="UP001485043"/>
    </source>
</evidence>
<name>A0AAW1T0Q4_9CHLO</name>
<gene>
    <name evidence="2" type="ORF">WJX84_006086</name>
</gene>
<proteinExistence type="predicted"/>
<accession>A0AAW1T0Q4</accession>
<feature type="compositionally biased region" description="Basic and acidic residues" evidence="1">
    <location>
        <begin position="423"/>
        <end position="445"/>
    </location>
</feature>
<protein>
    <submittedName>
        <fullName evidence="2">Uncharacterized protein</fullName>
    </submittedName>
</protein>
<evidence type="ECO:0000256" key="1">
    <source>
        <dbReference type="SAM" id="MobiDB-lite"/>
    </source>
</evidence>
<dbReference type="Proteomes" id="UP001485043">
    <property type="component" value="Unassembled WGS sequence"/>
</dbReference>
<keyword evidence="3" id="KW-1185">Reference proteome</keyword>
<reference evidence="2 3" key="1">
    <citation type="journal article" date="2024" name="Nat. Commun.">
        <title>Phylogenomics reveals the evolutionary origins of lichenization in chlorophyte algae.</title>
        <authorList>
            <person name="Puginier C."/>
            <person name="Libourel C."/>
            <person name="Otte J."/>
            <person name="Skaloud P."/>
            <person name="Haon M."/>
            <person name="Grisel S."/>
            <person name="Petersen M."/>
            <person name="Berrin J.G."/>
            <person name="Delaux P.M."/>
            <person name="Dal Grande F."/>
            <person name="Keller J."/>
        </authorList>
    </citation>
    <scope>NUCLEOTIDE SEQUENCE [LARGE SCALE GENOMIC DNA]</scope>
    <source>
        <strain evidence="2 3">SAG 2523</strain>
    </source>
</reference>
<dbReference type="EMBL" id="JALJOV010000599">
    <property type="protein sequence ID" value="KAK9862492.1"/>
    <property type="molecule type" value="Genomic_DNA"/>
</dbReference>
<comment type="caution">
    <text evidence="2">The sequence shown here is derived from an EMBL/GenBank/DDBJ whole genome shotgun (WGS) entry which is preliminary data.</text>
</comment>